<dbReference type="OrthoDB" id="3993201at2759"/>
<accession>A0A8K0X4M8</accession>
<protein>
    <submittedName>
        <fullName evidence="2">Uncharacterized protein</fullName>
    </submittedName>
</protein>
<reference evidence="2" key="1">
    <citation type="journal article" date="2021" name="Nat. Commun.">
        <title>Genetic determinants of endophytism in the Arabidopsis root mycobiome.</title>
        <authorList>
            <person name="Mesny F."/>
            <person name="Miyauchi S."/>
            <person name="Thiergart T."/>
            <person name="Pickel B."/>
            <person name="Atanasova L."/>
            <person name="Karlsson M."/>
            <person name="Huettel B."/>
            <person name="Barry K.W."/>
            <person name="Haridas S."/>
            <person name="Chen C."/>
            <person name="Bauer D."/>
            <person name="Andreopoulos W."/>
            <person name="Pangilinan J."/>
            <person name="LaButti K."/>
            <person name="Riley R."/>
            <person name="Lipzen A."/>
            <person name="Clum A."/>
            <person name="Drula E."/>
            <person name="Henrissat B."/>
            <person name="Kohler A."/>
            <person name="Grigoriev I.V."/>
            <person name="Martin F.M."/>
            <person name="Hacquard S."/>
        </authorList>
    </citation>
    <scope>NUCLEOTIDE SEQUENCE</scope>
    <source>
        <strain evidence="2">MPI-CAGE-AT-0016</strain>
    </source>
</reference>
<keyword evidence="3" id="KW-1185">Reference proteome</keyword>
<evidence type="ECO:0000313" key="3">
    <source>
        <dbReference type="Proteomes" id="UP000813385"/>
    </source>
</evidence>
<evidence type="ECO:0000313" key="2">
    <source>
        <dbReference type="EMBL" id="KAH7362593.1"/>
    </source>
</evidence>
<evidence type="ECO:0000256" key="1">
    <source>
        <dbReference type="SAM" id="MobiDB-lite"/>
    </source>
</evidence>
<organism evidence="2 3">
    <name type="scientific">Plectosphaerella cucumerina</name>
    <dbReference type="NCBI Taxonomy" id="40658"/>
    <lineage>
        <taxon>Eukaryota</taxon>
        <taxon>Fungi</taxon>
        <taxon>Dikarya</taxon>
        <taxon>Ascomycota</taxon>
        <taxon>Pezizomycotina</taxon>
        <taxon>Sordariomycetes</taxon>
        <taxon>Hypocreomycetidae</taxon>
        <taxon>Glomerellales</taxon>
        <taxon>Plectosphaerellaceae</taxon>
        <taxon>Plectosphaerella</taxon>
    </lineage>
</organism>
<proteinExistence type="predicted"/>
<dbReference type="AlphaFoldDB" id="A0A8K0X4M8"/>
<gene>
    <name evidence="2" type="ORF">B0T11DRAFT_85809</name>
</gene>
<sequence>MSRVTAPAAKLARTLNTAATSHGSLHHSHGAVLMPKYAELLKKPTAETESHARGITTTHRPTPQPKPSKSHNRPLMQTFSSTPSPAASSLPVLPFLGAEAVESASSIRMPLLPDSYARHHALDAPDAPIFEATISVVAANPGDVLPASALTEVEGMGVDGVELRFVHEPVPAQREPGMLTNLWRGLVEDITGPTAKAT</sequence>
<feature type="region of interest" description="Disordered" evidence="1">
    <location>
        <begin position="44"/>
        <end position="83"/>
    </location>
</feature>
<name>A0A8K0X4M8_9PEZI</name>
<dbReference type="Proteomes" id="UP000813385">
    <property type="component" value="Unassembled WGS sequence"/>
</dbReference>
<dbReference type="EMBL" id="JAGPXD010000003">
    <property type="protein sequence ID" value="KAH7362593.1"/>
    <property type="molecule type" value="Genomic_DNA"/>
</dbReference>
<comment type="caution">
    <text evidence="2">The sequence shown here is derived from an EMBL/GenBank/DDBJ whole genome shotgun (WGS) entry which is preliminary data.</text>
</comment>